<evidence type="ECO:0000313" key="2">
    <source>
        <dbReference type="EMBL" id="EJD36022.1"/>
    </source>
</evidence>
<dbReference type="GO" id="GO:0005524">
    <property type="term" value="F:ATP binding"/>
    <property type="evidence" value="ECO:0007669"/>
    <property type="project" value="InterPro"/>
</dbReference>
<dbReference type="EMBL" id="JH687873">
    <property type="protein sequence ID" value="EJD36022.1"/>
    <property type="molecule type" value="Genomic_DNA"/>
</dbReference>
<proteinExistence type="predicted"/>
<accession>J0D8W2</accession>
<dbReference type="Proteomes" id="UP000006514">
    <property type="component" value="Unassembled WGS sequence"/>
</dbReference>
<evidence type="ECO:0000259" key="1">
    <source>
        <dbReference type="PROSITE" id="PS50011"/>
    </source>
</evidence>
<feature type="domain" description="Protein kinase" evidence="1">
    <location>
        <begin position="78"/>
        <end position="342"/>
    </location>
</feature>
<dbReference type="PROSITE" id="PS50011">
    <property type="entry name" value="PROTEIN_KINASE_DOM"/>
    <property type="match status" value="1"/>
</dbReference>
<reference evidence="3" key="1">
    <citation type="journal article" date="2012" name="Science">
        <title>The Paleozoic origin of enzymatic lignin decomposition reconstructed from 31 fungal genomes.</title>
        <authorList>
            <person name="Floudas D."/>
            <person name="Binder M."/>
            <person name="Riley R."/>
            <person name="Barry K."/>
            <person name="Blanchette R.A."/>
            <person name="Henrissat B."/>
            <person name="Martinez A.T."/>
            <person name="Otillar R."/>
            <person name="Spatafora J.W."/>
            <person name="Yadav J.S."/>
            <person name="Aerts A."/>
            <person name="Benoit I."/>
            <person name="Boyd A."/>
            <person name="Carlson A."/>
            <person name="Copeland A."/>
            <person name="Coutinho P.M."/>
            <person name="de Vries R.P."/>
            <person name="Ferreira P."/>
            <person name="Findley K."/>
            <person name="Foster B."/>
            <person name="Gaskell J."/>
            <person name="Glotzer D."/>
            <person name="Gorecki P."/>
            <person name="Heitman J."/>
            <person name="Hesse C."/>
            <person name="Hori C."/>
            <person name="Igarashi K."/>
            <person name="Jurgens J.A."/>
            <person name="Kallen N."/>
            <person name="Kersten P."/>
            <person name="Kohler A."/>
            <person name="Kuees U."/>
            <person name="Kumar T.K.A."/>
            <person name="Kuo A."/>
            <person name="LaButti K."/>
            <person name="Larrondo L.F."/>
            <person name="Lindquist E."/>
            <person name="Ling A."/>
            <person name="Lombard V."/>
            <person name="Lucas S."/>
            <person name="Lundell T."/>
            <person name="Martin R."/>
            <person name="McLaughlin D.J."/>
            <person name="Morgenstern I."/>
            <person name="Morin E."/>
            <person name="Murat C."/>
            <person name="Nagy L.G."/>
            <person name="Nolan M."/>
            <person name="Ohm R.A."/>
            <person name="Patyshakuliyeva A."/>
            <person name="Rokas A."/>
            <person name="Ruiz-Duenas F.J."/>
            <person name="Sabat G."/>
            <person name="Salamov A."/>
            <person name="Samejima M."/>
            <person name="Schmutz J."/>
            <person name="Slot J.C."/>
            <person name="St John F."/>
            <person name="Stenlid J."/>
            <person name="Sun H."/>
            <person name="Sun S."/>
            <person name="Syed K."/>
            <person name="Tsang A."/>
            <person name="Wiebenga A."/>
            <person name="Young D."/>
            <person name="Pisabarro A."/>
            <person name="Eastwood D.C."/>
            <person name="Martin F."/>
            <person name="Cullen D."/>
            <person name="Grigoriev I.V."/>
            <person name="Hibbett D.S."/>
        </authorList>
    </citation>
    <scope>NUCLEOTIDE SEQUENCE [LARGE SCALE GENOMIC DNA]</scope>
    <source>
        <strain evidence="3">TFB10046</strain>
    </source>
</reference>
<dbReference type="Gene3D" id="1.10.510.10">
    <property type="entry name" value="Transferase(Phosphotransferase) domain 1"/>
    <property type="match status" value="1"/>
</dbReference>
<dbReference type="AlphaFoldDB" id="J0D8W2"/>
<dbReference type="eggNOG" id="KOG0196">
    <property type="taxonomic scope" value="Eukaryota"/>
</dbReference>
<dbReference type="SUPFAM" id="SSF56112">
    <property type="entry name" value="Protein kinase-like (PK-like)"/>
    <property type="match status" value="1"/>
</dbReference>
<sequence length="342" mass="38610">MILRGDDLAVMFCSLAERFNSVKWRLSRLLSRELERRARDPGSDLQILNFSRMIIAAARENLKAFPPSRCFTLDYADTKAVVKLPETEQNGILRGDMFTVEAQQVVAVKLLPRVGEGVEIDGLKLQIYNRCRVGSHPRIMRLLGAGKTRTLDRRIAFVMPYAENGNILQYLLHESANRLGLMIQTLEGLQFLHDDAGFAHGNLKCENILISASGDAMLSDYRWTEGYPEADLPFRDQMMGFKNIRNLAPELLFGGGKRSPASDVYAFGVVLYQVYRSERPWADMSTMDVIHVKQTSALPGRPASENMDEGIWQTCTRCWDPDPAARPRVSQLIEELKGKKKA</sequence>
<dbReference type="PANTHER" id="PTHR44329">
    <property type="entry name" value="SERINE/THREONINE-PROTEIN KINASE TNNI3K-RELATED"/>
    <property type="match status" value="1"/>
</dbReference>
<evidence type="ECO:0000313" key="3">
    <source>
        <dbReference type="Proteomes" id="UP000006514"/>
    </source>
</evidence>
<keyword evidence="2" id="KW-0808">Transferase</keyword>
<keyword evidence="3" id="KW-1185">Reference proteome</keyword>
<protein>
    <submittedName>
        <fullName evidence="2">Kinase-like protein</fullName>
    </submittedName>
</protein>
<dbReference type="InParanoid" id="J0D8W2"/>
<dbReference type="InterPro" id="IPR001245">
    <property type="entry name" value="Ser-Thr/Tyr_kinase_cat_dom"/>
</dbReference>
<dbReference type="Pfam" id="PF07714">
    <property type="entry name" value="PK_Tyr_Ser-Thr"/>
    <property type="match status" value="1"/>
</dbReference>
<dbReference type="InterPro" id="IPR000719">
    <property type="entry name" value="Prot_kinase_dom"/>
</dbReference>
<dbReference type="KEGG" id="adl:AURDEDRAFT_108738"/>
<keyword evidence="2" id="KW-0418">Kinase</keyword>
<dbReference type="PANTHER" id="PTHR44329:SF214">
    <property type="entry name" value="PROTEIN KINASE DOMAIN-CONTAINING PROTEIN"/>
    <property type="match status" value="1"/>
</dbReference>
<dbReference type="GO" id="GO:0004674">
    <property type="term" value="F:protein serine/threonine kinase activity"/>
    <property type="evidence" value="ECO:0007669"/>
    <property type="project" value="TreeGrafter"/>
</dbReference>
<name>J0D8W2_AURST</name>
<dbReference type="InterPro" id="IPR011009">
    <property type="entry name" value="Kinase-like_dom_sf"/>
</dbReference>
<gene>
    <name evidence="2" type="ORF">AURDEDRAFT_108738</name>
</gene>
<dbReference type="InterPro" id="IPR051681">
    <property type="entry name" value="Ser/Thr_Kinases-Pseudokinases"/>
</dbReference>
<organism evidence="2 3">
    <name type="scientific">Auricularia subglabra (strain TFB-10046 / SS5)</name>
    <name type="common">White-rot fungus</name>
    <name type="synonym">Auricularia delicata (strain TFB10046)</name>
    <dbReference type="NCBI Taxonomy" id="717982"/>
    <lineage>
        <taxon>Eukaryota</taxon>
        <taxon>Fungi</taxon>
        <taxon>Dikarya</taxon>
        <taxon>Basidiomycota</taxon>
        <taxon>Agaricomycotina</taxon>
        <taxon>Agaricomycetes</taxon>
        <taxon>Auriculariales</taxon>
        <taxon>Auriculariaceae</taxon>
        <taxon>Auricularia</taxon>
    </lineage>
</organism>
<dbReference type="OrthoDB" id="4062651at2759"/>